<dbReference type="Pfam" id="PF10543">
    <property type="entry name" value="ORF6N"/>
    <property type="match status" value="1"/>
</dbReference>
<evidence type="ECO:0000259" key="1">
    <source>
        <dbReference type="Pfam" id="PF10543"/>
    </source>
</evidence>
<gene>
    <name evidence="2" type="ORF">C4F40_10945</name>
</gene>
<proteinExistence type="predicted"/>
<feature type="domain" description="KilA-N DNA-binding" evidence="1">
    <location>
        <begin position="2"/>
        <end position="53"/>
    </location>
</feature>
<accession>A0ABR9T7G7</accession>
<dbReference type="Proteomes" id="UP000618319">
    <property type="component" value="Unassembled WGS sequence"/>
</dbReference>
<evidence type="ECO:0000313" key="3">
    <source>
        <dbReference type="Proteomes" id="UP000618319"/>
    </source>
</evidence>
<comment type="caution">
    <text evidence="2">The sequence shown here is derived from an EMBL/GenBank/DDBJ whole genome shotgun (WGS) entry which is preliminary data.</text>
</comment>
<dbReference type="InterPro" id="IPR018873">
    <property type="entry name" value="KilA-N_DNA-bd_domain"/>
</dbReference>
<dbReference type="EMBL" id="PSKQ01000019">
    <property type="protein sequence ID" value="MBE8721240.1"/>
    <property type="molecule type" value="Genomic_DNA"/>
</dbReference>
<keyword evidence="3" id="KW-1185">Reference proteome</keyword>
<name>A0ABR9T7G7_9SPHI</name>
<dbReference type="RefSeq" id="WP_196939276.1">
    <property type="nucleotide sequence ID" value="NZ_MU158689.1"/>
</dbReference>
<protein>
    <recommendedName>
        <fullName evidence="1">KilA-N DNA-binding domain-containing protein</fullName>
    </recommendedName>
</protein>
<reference evidence="2 3" key="1">
    <citation type="submission" date="2018-02" db="EMBL/GenBank/DDBJ databases">
        <title>Sphingobacterium KA21.</title>
        <authorList>
            <person name="Vasarhelyi B.M."/>
            <person name="Deshmukh S."/>
            <person name="Balint B."/>
            <person name="Kukolya J."/>
        </authorList>
    </citation>
    <scope>NUCLEOTIDE SEQUENCE [LARGE SCALE GENOMIC DNA]</scope>
    <source>
        <strain evidence="2 3">Ka21</strain>
    </source>
</reference>
<evidence type="ECO:0000313" key="2">
    <source>
        <dbReference type="EMBL" id="MBE8721240.1"/>
    </source>
</evidence>
<sequence>MESKRLKRQLRRNINRFPLDFMFELSKEEHEDCKVELTIGFFVIFNHATRYLCYYQTKQYDFNLSTLCIYETAAEMGIPWR</sequence>
<organism evidence="2 3">
    <name type="scientific">Sphingobacterium pedocola</name>
    <dbReference type="NCBI Taxonomy" id="2082722"/>
    <lineage>
        <taxon>Bacteria</taxon>
        <taxon>Pseudomonadati</taxon>
        <taxon>Bacteroidota</taxon>
        <taxon>Sphingobacteriia</taxon>
        <taxon>Sphingobacteriales</taxon>
        <taxon>Sphingobacteriaceae</taxon>
        <taxon>Sphingobacterium</taxon>
    </lineage>
</organism>